<dbReference type="GO" id="GO:0090575">
    <property type="term" value="C:RNA polymerase II transcription regulator complex"/>
    <property type="evidence" value="ECO:0007669"/>
    <property type="project" value="TreeGrafter"/>
</dbReference>
<comment type="subcellular location">
    <subcellularLocation>
        <location evidence="1">Nucleus</location>
    </subcellularLocation>
</comment>
<dbReference type="EMBL" id="JAGPYM010000004">
    <property type="protein sequence ID" value="KAH6895165.1"/>
    <property type="molecule type" value="Genomic_DNA"/>
</dbReference>
<evidence type="ECO:0000256" key="2">
    <source>
        <dbReference type="ARBA" id="ARBA00023242"/>
    </source>
</evidence>
<accession>A0A9P9AVX7</accession>
<dbReference type="AlphaFoldDB" id="A0A9P9AVX7"/>
<keyword evidence="5" id="KW-1185">Reference proteome</keyword>
<feature type="region of interest" description="Disordered" evidence="3">
    <location>
        <begin position="1"/>
        <end position="85"/>
    </location>
</feature>
<dbReference type="GO" id="GO:0001228">
    <property type="term" value="F:DNA-binding transcription activator activity, RNA polymerase II-specific"/>
    <property type="evidence" value="ECO:0007669"/>
    <property type="project" value="TreeGrafter"/>
</dbReference>
<proteinExistence type="predicted"/>
<dbReference type="InterPro" id="IPR046347">
    <property type="entry name" value="bZIP_sf"/>
</dbReference>
<dbReference type="SUPFAM" id="SSF57959">
    <property type="entry name" value="Leucine zipper domain"/>
    <property type="match status" value="1"/>
</dbReference>
<sequence>MASYTSYMPSSRSPERGPSTSEGDDKTSPSSLDPNILQTLAEKRTTRDGNPPKKRGPKPNSKPAVSRRQELNRQAQRTHRLRKEGYIKALEDEVLRLKEVYSDSRQGREKLAEENKQLREALAQYGIPVGSPGSTASYAPGSSSTRTPPFSTQTTTPSIGSSGHASPGDRQQVSGHQLRDMTQQASGRGVDVEQAGIDFVLAYGNPPPSNSKAYLSSPPHLEKPCKAHLQFMMERKADPEGGACGHALMASCPSQFPPESRHDNPFGQADAPGDGAWHEAQPSKADLATLLDLSSRLDLDGEVTPVMAWGMVLAHPRVHELGTWQFKMLADELVQKIRCYGFGAVMEEFEVRDALDSLFA</sequence>
<dbReference type="Proteomes" id="UP000777438">
    <property type="component" value="Unassembled WGS sequence"/>
</dbReference>
<reference evidence="4 5" key="1">
    <citation type="journal article" date="2021" name="Nat. Commun.">
        <title>Genetic determinants of endophytism in the Arabidopsis root mycobiome.</title>
        <authorList>
            <person name="Mesny F."/>
            <person name="Miyauchi S."/>
            <person name="Thiergart T."/>
            <person name="Pickel B."/>
            <person name="Atanasova L."/>
            <person name="Karlsson M."/>
            <person name="Huettel B."/>
            <person name="Barry K.W."/>
            <person name="Haridas S."/>
            <person name="Chen C."/>
            <person name="Bauer D."/>
            <person name="Andreopoulos W."/>
            <person name="Pangilinan J."/>
            <person name="LaButti K."/>
            <person name="Riley R."/>
            <person name="Lipzen A."/>
            <person name="Clum A."/>
            <person name="Drula E."/>
            <person name="Henrissat B."/>
            <person name="Kohler A."/>
            <person name="Grigoriev I.V."/>
            <person name="Martin F.M."/>
            <person name="Hacquard S."/>
        </authorList>
    </citation>
    <scope>NUCLEOTIDE SEQUENCE [LARGE SCALE GENOMIC DNA]</scope>
    <source>
        <strain evidence="4 5">MPI-CAGE-CH-0241</strain>
    </source>
</reference>
<dbReference type="CDD" id="cd14688">
    <property type="entry name" value="bZIP_YAP"/>
    <property type="match status" value="1"/>
</dbReference>
<evidence type="ECO:0000256" key="3">
    <source>
        <dbReference type="SAM" id="MobiDB-lite"/>
    </source>
</evidence>
<keyword evidence="2" id="KW-0539">Nucleus</keyword>
<evidence type="ECO:0000256" key="1">
    <source>
        <dbReference type="ARBA" id="ARBA00004123"/>
    </source>
</evidence>
<feature type="compositionally biased region" description="Low complexity" evidence="3">
    <location>
        <begin position="140"/>
        <end position="158"/>
    </location>
</feature>
<organism evidence="4 5">
    <name type="scientific">Thelonectria olida</name>
    <dbReference type="NCBI Taxonomy" id="1576542"/>
    <lineage>
        <taxon>Eukaryota</taxon>
        <taxon>Fungi</taxon>
        <taxon>Dikarya</taxon>
        <taxon>Ascomycota</taxon>
        <taxon>Pezizomycotina</taxon>
        <taxon>Sordariomycetes</taxon>
        <taxon>Hypocreomycetidae</taxon>
        <taxon>Hypocreales</taxon>
        <taxon>Nectriaceae</taxon>
        <taxon>Thelonectria</taxon>
    </lineage>
</organism>
<feature type="compositionally biased region" description="Basic and acidic residues" evidence="3">
    <location>
        <begin position="41"/>
        <end position="51"/>
    </location>
</feature>
<evidence type="ECO:0000313" key="5">
    <source>
        <dbReference type="Proteomes" id="UP000777438"/>
    </source>
</evidence>
<name>A0A9P9AVX7_9HYPO</name>
<protein>
    <recommendedName>
        <fullName evidence="6">BZIP domain-containing protein</fullName>
    </recommendedName>
</protein>
<dbReference type="Gene3D" id="1.20.5.170">
    <property type="match status" value="1"/>
</dbReference>
<feature type="compositionally biased region" description="Polar residues" evidence="3">
    <location>
        <begin position="1"/>
        <end position="12"/>
    </location>
</feature>
<gene>
    <name evidence="4" type="ORF">B0T10DRAFT_455436</name>
</gene>
<dbReference type="GO" id="GO:0000976">
    <property type="term" value="F:transcription cis-regulatory region binding"/>
    <property type="evidence" value="ECO:0007669"/>
    <property type="project" value="InterPro"/>
</dbReference>
<feature type="compositionally biased region" description="Polar residues" evidence="3">
    <location>
        <begin position="28"/>
        <end position="38"/>
    </location>
</feature>
<dbReference type="PANTHER" id="PTHR40621:SF6">
    <property type="entry name" value="AP-1-LIKE TRANSCRIPTION FACTOR YAP1-RELATED"/>
    <property type="match status" value="1"/>
</dbReference>
<evidence type="ECO:0008006" key="6">
    <source>
        <dbReference type="Google" id="ProtNLM"/>
    </source>
</evidence>
<feature type="compositionally biased region" description="Polar residues" evidence="3">
    <location>
        <begin position="159"/>
        <end position="186"/>
    </location>
</feature>
<dbReference type="OrthoDB" id="2590011at2759"/>
<evidence type="ECO:0000313" key="4">
    <source>
        <dbReference type="EMBL" id="KAH6895165.1"/>
    </source>
</evidence>
<dbReference type="PANTHER" id="PTHR40621">
    <property type="entry name" value="TRANSCRIPTION FACTOR KAPC-RELATED"/>
    <property type="match status" value="1"/>
</dbReference>
<dbReference type="InterPro" id="IPR050936">
    <property type="entry name" value="AP-1-like"/>
</dbReference>
<feature type="region of interest" description="Disordered" evidence="3">
    <location>
        <begin position="123"/>
        <end position="189"/>
    </location>
</feature>
<comment type="caution">
    <text evidence="4">The sequence shown here is derived from an EMBL/GenBank/DDBJ whole genome shotgun (WGS) entry which is preliminary data.</text>
</comment>